<name>A0A3B0RDJ2_9ZZZZ</name>
<feature type="non-terminal residue" evidence="1">
    <location>
        <position position="1"/>
    </location>
</feature>
<accession>A0A3B0RDJ2</accession>
<dbReference type="EMBL" id="UOEH01000062">
    <property type="protein sequence ID" value="VAV91404.1"/>
    <property type="molecule type" value="Genomic_DNA"/>
</dbReference>
<gene>
    <name evidence="1" type="ORF">MNBD_ALPHA05-666</name>
</gene>
<proteinExistence type="predicted"/>
<evidence type="ECO:0000313" key="1">
    <source>
        <dbReference type="EMBL" id="VAV91404.1"/>
    </source>
</evidence>
<organism evidence="1">
    <name type="scientific">hydrothermal vent metagenome</name>
    <dbReference type="NCBI Taxonomy" id="652676"/>
    <lineage>
        <taxon>unclassified sequences</taxon>
        <taxon>metagenomes</taxon>
        <taxon>ecological metagenomes</taxon>
    </lineage>
</organism>
<sequence length="380" mass="41175">LLARGAVPAARKYDAKRIFFSPFEDFFIGARDDKKRRARIARTSLEPIWRLMMTEKALTDAAFAAAALDDAIRDGAETEALERAVFIATEAGFGRICEEAKTNQAARARVVEALGDEAVFDDMEEIRRLLTGVDFLHQLQALIPNAAPSLTEEQLYQIRSLFLSAHEQSNTLGAYILLALIGRLEKPWRALGVYYHLASSADERLDAARDAAAVLPETLFEEFESLARALEHDGAGALDAETARLRVTYFADYADGLARQAKKIGDNVFLNRVEASRDVAGEAFDRFVEQALAALRAAMPVRQGGGSSQLMSQRPDIAHALAPAIVGQASDAAALIAAAPSLAARLGAEPDFSSLIAAEARDKCVVFAKDLIVEIRAAEG</sequence>
<protein>
    <submittedName>
        <fullName evidence="1">Uncharacterized protein</fullName>
    </submittedName>
</protein>
<reference evidence="1" key="1">
    <citation type="submission" date="2018-06" db="EMBL/GenBank/DDBJ databases">
        <authorList>
            <person name="Zhirakovskaya E."/>
        </authorList>
    </citation>
    <scope>NUCLEOTIDE SEQUENCE</scope>
</reference>
<dbReference type="AlphaFoldDB" id="A0A3B0RDJ2"/>
<feature type="non-terminal residue" evidence="1">
    <location>
        <position position="380"/>
    </location>
</feature>